<keyword evidence="2" id="KW-0812">Transmembrane</keyword>
<dbReference type="EMBL" id="DS469527">
    <property type="protein sequence ID" value="EDO46483.1"/>
    <property type="molecule type" value="Genomic_DNA"/>
</dbReference>
<reference evidence="3 4" key="1">
    <citation type="journal article" date="2007" name="Science">
        <title>Sea anemone genome reveals ancestral eumetazoan gene repertoire and genomic organization.</title>
        <authorList>
            <person name="Putnam N.H."/>
            <person name="Srivastava M."/>
            <person name="Hellsten U."/>
            <person name="Dirks B."/>
            <person name="Chapman J."/>
            <person name="Salamov A."/>
            <person name="Terry A."/>
            <person name="Shapiro H."/>
            <person name="Lindquist E."/>
            <person name="Kapitonov V.V."/>
            <person name="Jurka J."/>
            <person name="Genikhovich G."/>
            <person name="Grigoriev I.V."/>
            <person name="Lucas S.M."/>
            <person name="Steele R.E."/>
            <person name="Finnerty J.R."/>
            <person name="Technau U."/>
            <person name="Martindale M.Q."/>
            <person name="Rokhsar D.S."/>
        </authorList>
    </citation>
    <scope>NUCLEOTIDE SEQUENCE [LARGE SCALE GENOMIC DNA]</scope>
    <source>
        <strain evidence="4">CH2 X CH6</strain>
    </source>
</reference>
<protein>
    <recommendedName>
        <fullName evidence="5">Gustatory receptor</fullName>
    </recommendedName>
</protein>
<evidence type="ECO:0000256" key="2">
    <source>
        <dbReference type="SAM" id="Phobius"/>
    </source>
</evidence>
<accession>A7RQ18</accession>
<evidence type="ECO:0000313" key="4">
    <source>
        <dbReference type="Proteomes" id="UP000001593"/>
    </source>
</evidence>
<dbReference type="eggNOG" id="ENOG502SMWU">
    <property type="taxonomic scope" value="Eukaryota"/>
</dbReference>
<feature type="transmembrane region" description="Helical" evidence="2">
    <location>
        <begin position="459"/>
        <end position="481"/>
    </location>
</feature>
<feature type="transmembrane region" description="Helical" evidence="2">
    <location>
        <begin position="487"/>
        <end position="504"/>
    </location>
</feature>
<name>A7RQ18_NEMVE</name>
<organism evidence="3 4">
    <name type="scientific">Nematostella vectensis</name>
    <name type="common">Starlet sea anemone</name>
    <dbReference type="NCBI Taxonomy" id="45351"/>
    <lineage>
        <taxon>Eukaryota</taxon>
        <taxon>Metazoa</taxon>
        <taxon>Cnidaria</taxon>
        <taxon>Anthozoa</taxon>
        <taxon>Hexacorallia</taxon>
        <taxon>Actiniaria</taxon>
        <taxon>Edwardsiidae</taxon>
        <taxon>Nematostella</taxon>
    </lineage>
</organism>
<feature type="transmembrane region" description="Helical" evidence="2">
    <location>
        <begin position="146"/>
        <end position="167"/>
    </location>
</feature>
<evidence type="ECO:0000256" key="1">
    <source>
        <dbReference type="SAM" id="MobiDB-lite"/>
    </source>
</evidence>
<evidence type="ECO:0000313" key="3">
    <source>
        <dbReference type="EMBL" id="EDO46483.1"/>
    </source>
</evidence>
<keyword evidence="2" id="KW-0472">Membrane</keyword>
<sequence>MSSKRSMSSVVHCLTRIRKMRARNNLEVPREQLNAILYPMYMVTSFIGHKNKRHPWFGRFGLVLWITSLCVHFALDFYEAKHIFGTAWATAIGVFFVSFTSGTYVIIKDLIPWIEDGLEILYVDGNFTETLEKVKRVAKPFLQQKLPIIVPVGALFGMSGQYICYYIDGAIQLELKETWAYVTLNVLRVVSLFHILFGYILILVLLLYVMYFTGLSMNEFRVGIEGEFKEKHVRLTFREAVQIFEHRSAFIRRSSNACLYMLVNLVLTTALSFAINAYNFLFLDRKAVYLWFALVPMIWSVTPLTVAAWATETYHSYVTTVVKSWGEHPESDESESEGEEMDEYHEAMKKLKVNRSRSVLIASTNLLKSLKRKRLILKKDRRLSLVAQRRESLVENQLPGQTSPNNFLTVSDSLQRLNEELDSRSPPTLHSNNNSSESLPSNTPLKETPRKSKFNFKSYVMYLQGLIHETGFSIGGIILTWEKVSSLAILLVSVLAVFIQEILFGSRKSTLLT</sequence>
<feature type="transmembrane region" description="Helical" evidence="2">
    <location>
        <begin position="257"/>
        <end position="282"/>
    </location>
</feature>
<dbReference type="InParanoid" id="A7RQ18"/>
<dbReference type="AlphaFoldDB" id="A7RQ18"/>
<feature type="compositionally biased region" description="Low complexity" evidence="1">
    <location>
        <begin position="431"/>
        <end position="442"/>
    </location>
</feature>
<dbReference type="PhylomeDB" id="A7RQ18"/>
<keyword evidence="2" id="KW-1133">Transmembrane helix</keyword>
<proteinExistence type="predicted"/>
<keyword evidence="4" id="KW-1185">Reference proteome</keyword>
<feature type="region of interest" description="Disordered" evidence="1">
    <location>
        <begin position="422"/>
        <end position="449"/>
    </location>
</feature>
<feature type="transmembrane region" description="Helical" evidence="2">
    <location>
        <begin position="187"/>
        <end position="211"/>
    </location>
</feature>
<feature type="transmembrane region" description="Helical" evidence="2">
    <location>
        <begin position="56"/>
        <end position="75"/>
    </location>
</feature>
<gene>
    <name evidence="3" type="ORF">NEMVEDRAFT_v1g239896</name>
</gene>
<dbReference type="Proteomes" id="UP000001593">
    <property type="component" value="Unassembled WGS sequence"/>
</dbReference>
<evidence type="ECO:0008006" key="5">
    <source>
        <dbReference type="Google" id="ProtNLM"/>
    </source>
</evidence>
<feature type="transmembrane region" description="Helical" evidence="2">
    <location>
        <begin position="288"/>
        <end position="310"/>
    </location>
</feature>
<dbReference type="HOGENOM" id="CLU_531348_0_0_1"/>
<dbReference type="OMA" id="PMIWSVT"/>
<feature type="transmembrane region" description="Helical" evidence="2">
    <location>
        <begin position="87"/>
        <end position="107"/>
    </location>
</feature>